<dbReference type="AlphaFoldDB" id="A0A2A2L0H6"/>
<dbReference type="Proteomes" id="UP000218231">
    <property type="component" value="Unassembled WGS sequence"/>
</dbReference>
<feature type="region of interest" description="Disordered" evidence="1">
    <location>
        <begin position="27"/>
        <end position="70"/>
    </location>
</feature>
<dbReference type="InterPro" id="IPR011989">
    <property type="entry name" value="ARM-like"/>
</dbReference>
<dbReference type="PANTHER" id="PTHR45976">
    <property type="entry name" value="ARMADILLO SEGMENT POLARITY PROTEIN"/>
    <property type="match status" value="1"/>
</dbReference>
<evidence type="ECO:0000313" key="2">
    <source>
        <dbReference type="EMBL" id="PAV79642.1"/>
    </source>
</evidence>
<dbReference type="OrthoDB" id="5808707at2759"/>
<feature type="compositionally biased region" description="Polar residues" evidence="1">
    <location>
        <begin position="27"/>
        <end position="66"/>
    </location>
</feature>
<organism evidence="2 3">
    <name type="scientific">Diploscapter pachys</name>
    <dbReference type="NCBI Taxonomy" id="2018661"/>
    <lineage>
        <taxon>Eukaryota</taxon>
        <taxon>Metazoa</taxon>
        <taxon>Ecdysozoa</taxon>
        <taxon>Nematoda</taxon>
        <taxon>Chromadorea</taxon>
        <taxon>Rhabditida</taxon>
        <taxon>Rhabditina</taxon>
        <taxon>Rhabditomorpha</taxon>
        <taxon>Rhabditoidea</taxon>
        <taxon>Rhabditidae</taxon>
        <taxon>Diploscapter</taxon>
    </lineage>
</organism>
<reference evidence="2 3" key="1">
    <citation type="journal article" date="2017" name="Curr. Biol.">
        <title>Genome architecture and evolution of a unichromosomal asexual nematode.</title>
        <authorList>
            <person name="Fradin H."/>
            <person name="Zegar C."/>
            <person name="Gutwein M."/>
            <person name="Lucas J."/>
            <person name="Kovtun M."/>
            <person name="Corcoran D."/>
            <person name="Baugh L.R."/>
            <person name="Kiontke K."/>
            <person name="Gunsalus K."/>
            <person name="Fitch D.H."/>
            <person name="Piano F."/>
        </authorList>
    </citation>
    <scope>NUCLEOTIDE SEQUENCE [LARGE SCALE GENOMIC DNA]</scope>
    <source>
        <strain evidence="2">PF1309</strain>
    </source>
</reference>
<gene>
    <name evidence="2" type="ORF">WR25_18319</name>
</gene>
<comment type="caution">
    <text evidence="2">The sequence shown here is derived from an EMBL/GenBank/DDBJ whole genome shotgun (WGS) entry which is preliminary data.</text>
</comment>
<dbReference type="InterPro" id="IPR013284">
    <property type="entry name" value="Beta-catenin"/>
</dbReference>
<proteinExistence type="predicted"/>
<accession>A0A2A2L0H6</accession>
<keyword evidence="3" id="KW-1185">Reference proteome</keyword>
<evidence type="ECO:0000256" key="1">
    <source>
        <dbReference type="SAM" id="MobiDB-lite"/>
    </source>
</evidence>
<evidence type="ECO:0000313" key="3">
    <source>
        <dbReference type="Proteomes" id="UP000218231"/>
    </source>
</evidence>
<protein>
    <recommendedName>
        <fullName evidence="4">Armadillo repeat-containing domain-containing protein</fullName>
    </recommendedName>
</protein>
<dbReference type="Gene3D" id="1.25.10.10">
    <property type="entry name" value="Leucine-rich Repeat Variant"/>
    <property type="match status" value="1"/>
</dbReference>
<dbReference type="GO" id="GO:0045296">
    <property type="term" value="F:cadherin binding"/>
    <property type="evidence" value="ECO:0007669"/>
    <property type="project" value="InterPro"/>
</dbReference>
<dbReference type="GO" id="GO:0007155">
    <property type="term" value="P:cell adhesion"/>
    <property type="evidence" value="ECO:0007669"/>
    <property type="project" value="InterPro"/>
</dbReference>
<sequence length="830" mass="94916">MEEVNRGLAAPYGAGFDGQVCSPYDSQIPSTSSINTAPNTPQRCNTPISQQQSPYRQTVHNNGNGPLSSDRDRLALLRESQTNRMAHTNQWMMDTDWGGDRGRRDANNMNNIPPHYREYRNAPSVISRLSHVTGASQASQASSHFSPLSTYSLQSNCYSELSVNTQLSNDFALYAPYGNQMNVLSISSASSSVENHRPAIAPNSLVKIDSTVEKYTFGLENPNLTLDQRVCVIRDIEREINAKSTGNRTVFDMANRDKLKQLITQLFLQLRIDYSAEVIRHLFKIITHFLHKAHQNVQMAEMICEIHKEFIRCNTNFNCQTGLIFLLYSRLKIGHTVYTDRCLWVLCTLLNIKAIFRKSAREQPGLVEVILEHLALKESTVDEKKFAADCLKLLTRIKDYTKMNILKQRIVANGGIEKLLTNLEYNEDEKVLYAVLTCLSEFLSHSFYLDKFIEVGGVQRIARLLPHGSSRILHIALSCMCQSSYRPTIANQDVSEAISLTIRLIGANDLIINQHATTFLMNVGYHSPKNKATIVTSRGIETVLNFLPMLENFFNQIDYHYDVTDLRKRVTTIQLNILFILVILTDKQAGSGYPDEHVKMALQLIIQMCHLSCKFFVSMIACSDSIEIYRHSALLIKRCLEFDANFAIYFLDITDPENVLLPTRLLGRAKQMFEILRMHNANMQYQNKSQLDMETQRRNGYALEFIYLSFDILFHLSKNSMMAQRLAQILRENNPLTLLSLTEDASIWHMIIEFCCIFSQQAPNSTVWLYDQISMNYLNKAVNQQKYPNMAQFARKTLQFLENQLQVLPQARTKIEDNQPKSDIVEKIEI</sequence>
<dbReference type="InterPro" id="IPR016024">
    <property type="entry name" value="ARM-type_fold"/>
</dbReference>
<evidence type="ECO:0008006" key="4">
    <source>
        <dbReference type="Google" id="ProtNLM"/>
    </source>
</evidence>
<dbReference type="EMBL" id="LIAE01007387">
    <property type="protein sequence ID" value="PAV79642.1"/>
    <property type="molecule type" value="Genomic_DNA"/>
</dbReference>
<dbReference type="SUPFAM" id="SSF48371">
    <property type="entry name" value="ARM repeat"/>
    <property type="match status" value="1"/>
</dbReference>
<name>A0A2A2L0H6_9BILA</name>
<dbReference type="STRING" id="2018661.A0A2A2L0H6"/>